<reference evidence="2" key="1">
    <citation type="submission" date="2025-08" db="UniProtKB">
        <authorList>
            <consortium name="RefSeq"/>
        </authorList>
    </citation>
    <scope>IDENTIFICATION</scope>
    <source>
        <tissue evidence="2">Whole sample</tissue>
    </source>
</reference>
<dbReference type="AlphaFoldDB" id="A0A8B8DFQ0"/>
<dbReference type="OrthoDB" id="6140086at2759"/>
<proteinExistence type="predicted"/>
<dbReference type="GeneID" id="111125866"/>
<dbReference type="RefSeq" id="XP_022325776.1">
    <property type="nucleotide sequence ID" value="XM_022470068.1"/>
</dbReference>
<sequence>MYKIGITCRPYNCSERTMKILSYYGFTLLVLLHSPLRVEGQWTVLRPVRDIDYKFQSISRYMETSAGGDRKAWFTIRMQAPNNAQPRADDRVTWHKVSSQPGSIVSFFEATLNNTLVVATKDYAIPKIWLIAGIARNDVFSFQMNEKSAQEVQTTFRGNSCQFGIMKQQIEEGKIRFKIIVGNCETVPYFLGELKENGKNTWKMFDYFTQTDVMTSSADNTKYRTCTVDMAGIQRDGYTFKLDFVFSLFNENYGEEILEGFMYNHNLLKI</sequence>
<name>A0A8B8DFQ0_CRAVI</name>
<evidence type="ECO:0000313" key="1">
    <source>
        <dbReference type="Proteomes" id="UP000694844"/>
    </source>
</evidence>
<protein>
    <submittedName>
        <fullName evidence="2">Uncharacterized protein LOC111125866</fullName>
    </submittedName>
</protein>
<evidence type="ECO:0000313" key="2">
    <source>
        <dbReference type="RefSeq" id="XP_022325776.1"/>
    </source>
</evidence>
<dbReference type="KEGG" id="cvn:111125866"/>
<dbReference type="Proteomes" id="UP000694844">
    <property type="component" value="Chromosome 3"/>
</dbReference>
<gene>
    <name evidence="2" type="primary">LOC111125866</name>
</gene>
<keyword evidence="1" id="KW-1185">Reference proteome</keyword>
<accession>A0A8B8DFQ0</accession>
<organism evidence="1 2">
    <name type="scientific">Crassostrea virginica</name>
    <name type="common">Eastern oyster</name>
    <dbReference type="NCBI Taxonomy" id="6565"/>
    <lineage>
        <taxon>Eukaryota</taxon>
        <taxon>Metazoa</taxon>
        <taxon>Spiralia</taxon>
        <taxon>Lophotrochozoa</taxon>
        <taxon>Mollusca</taxon>
        <taxon>Bivalvia</taxon>
        <taxon>Autobranchia</taxon>
        <taxon>Pteriomorphia</taxon>
        <taxon>Ostreida</taxon>
        <taxon>Ostreoidea</taxon>
        <taxon>Ostreidae</taxon>
        <taxon>Crassostrea</taxon>
    </lineage>
</organism>